<dbReference type="Gene3D" id="2.130.10.10">
    <property type="entry name" value="YVTN repeat-like/Quinoprotein amine dehydrogenase"/>
    <property type="match status" value="1"/>
</dbReference>
<keyword evidence="6" id="KW-0508">mRNA splicing</keyword>
<evidence type="ECO:0000313" key="11">
    <source>
        <dbReference type="EMBL" id="KAJ2850913.1"/>
    </source>
</evidence>
<dbReference type="SMART" id="SM00320">
    <property type="entry name" value="WD40"/>
    <property type="match status" value="7"/>
</dbReference>
<evidence type="ECO:0000256" key="2">
    <source>
        <dbReference type="ARBA" id="ARBA00022574"/>
    </source>
</evidence>
<comment type="subcellular location">
    <subcellularLocation>
        <location evidence="1">Nucleus</location>
    </subcellularLocation>
</comment>
<feature type="repeat" description="WD" evidence="9">
    <location>
        <begin position="389"/>
        <end position="421"/>
    </location>
</feature>
<protein>
    <recommendedName>
        <fullName evidence="8">Pre-mRNA-processing factor 17</fullName>
    </recommendedName>
</protein>
<feature type="repeat" description="WD" evidence="9">
    <location>
        <begin position="260"/>
        <end position="302"/>
    </location>
</feature>
<keyword evidence="7" id="KW-0539">Nucleus</keyword>
<dbReference type="AlphaFoldDB" id="A0A9W8I8Y9"/>
<reference evidence="11" key="1">
    <citation type="submission" date="2022-07" db="EMBL/GenBank/DDBJ databases">
        <title>Phylogenomic reconstructions and comparative analyses of Kickxellomycotina fungi.</title>
        <authorList>
            <person name="Reynolds N.K."/>
            <person name="Stajich J.E."/>
            <person name="Barry K."/>
            <person name="Grigoriev I.V."/>
            <person name="Crous P."/>
            <person name="Smith M.E."/>
        </authorList>
    </citation>
    <scope>NUCLEOTIDE SEQUENCE</scope>
    <source>
        <strain evidence="11">NRRL 1566</strain>
    </source>
</reference>
<dbReference type="FunFam" id="2.130.10.10:FF:000034">
    <property type="entry name" value="Pre-mRNA-processing factor 17, putative"/>
    <property type="match status" value="1"/>
</dbReference>
<dbReference type="PROSITE" id="PS50082">
    <property type="entry name" value="WD_REPEATS_2"/>
    <property type="match status" value="4"/>
</dbReference>
<evidence type="ECO:0000256" key="9">
    <source>
        <dbReference type="PROSITE-ProRule" id="PRU00221"/>
    </source>
</evidence>
<dbReference type="OrthoDB" id="10257301at2759"/>
<dbReference type="PROSITE" id="PS50294">
    <property type="entry name" value="WD_REPEATS_REGION"/>
    <property type="match status" value="4"/>
</dbReference>
<dbReference type="EMBL" id="JANBUW010000021">
    <property type="protein sequence ID" value="KAJ2850913.1"/>
    <property type="molecule type" value="Genomic_DNA"/>
</dbReference>
<name>A0A9W8I8Y9_9FUNG</name>
<dbReference type="CDD" id="cd00200">
    <property type="entry name" value="WD40"/>
    <property type="match status" value="1"/>
</dbReference>
<keyword evidence="2 9" id="KW-0853">WD repeat</keyword>
<feature type="region of interest" description="Disordered" evidence="10">
    <location>
        <begin position="185"/>
        <end position="208"/>
    </location>
</feature>
<gene>
    <name evidence="11" type="ORF">IWW36_001539</name>
</gene>
<comment type="caution">
    <text evidence="11">The sequence shown here is derived from an EMBL/GenBank/DDBJ whole genome shotgun (WGS) entry which is preliminary data.</text>
</comment>
<proteinExistence type="predicted"/>
<feature type="repeat" description="WD" evidence="9">
    <location>
        <begin position="304"/>
        <end position="345"/>
    </location>
</feature>
<keyword evidence="4" id="KW-0747">Spliceosome</keyword>
<evidence type="ECO:0000256" key="10">
    <source>
        <dbReference type="SAM" id="MobiDB-lite"/>
    </source>
</evidence>
<dbReference type="GO" id="GO:0071013">
    <property type="term" value="C:catalytic step 2 spliceosome"/>
    <property type="evidence" value="ECO:0007669"/>
    <property type="project" value="InterPro"/>
</dbReference>
<dbReference type="InterPro" id="IPR001680">
    <property type="entry name" value="WD40_rpt"/>
</dbReference>
<dbReference type="Proteomes" id="UP001139887">
    <property type="component" value="Unassembled WGS sequence"/>
</dbReference>
<evidence type="ECO:0000256" key="7">
    <source>
        <dbReference type="ARBA" id="ARBA00023242"/>
    </source>
</evidence>
<dbReference type="InterPro" id="IPR015943">
    <property type="entry name" value="WD40/YVTN_repeat-like_dom_sf"/>
</dbReference>
<dbReference type="SUPFAM" id="SSF50978">
    <property type="entry name" value="WD40 repeat-like"/>
    <property type="match status" value="1"/>
</dbReference>
<feature type="region of interest" description="Disordered" evidence="10">
    <location>
        <begin position="1"/>
        <end position="26"/>
    </location>
</feature>
<keyword evidence="12" id="KW-1185">Reference proteome</keyword>
<dbReference type="InterPro" id="IPR032847">
    <property type="entry name" value="PRPF17"/>
</dbReference>
<dbReference type="PANTHER" id="PTHR43979">
    <property type="entry name" value="PRE-MRNA-PROCESSING FACTOR 17"/>
    <property type="match status" value="1"/>
</dbReference>
<evidence type="ECO:0000256" key="8">
    <source>
        <dbReference type="ARBA" id="ARBA00068146"/>
    </source>
</evidence>
<accession>A0A9W8I8Y9</accession>
<evidence type="ECO:0000256" key="4">
    <source>
        <dbReference type="ARBA" id="ARBA00022728"/>
    </source>
</evidence>
<evidence type="ECO:0000256" key="1">
    <source>
        <dbReference type="ARBA" id="ARBA00004123"/>
    </source>
</evidence>
<organism evidence="11 12">
    <name type="scientific">Coemansia brasiliensis</name>
    <dbReference type="NCBI Taxonomy" id="2650707"/>
    <lineage>
        <taxon>Eukaryota</taxon>
        <taxon>Fungi</taxon>
        <taxon>Fungi incertae sedis</taxon>
        <taxon>Zoopagomycota</taxon>
        <taxon>Kickxellomycotina</taxon>
        <taxon>Kickxellomycetes</taxon>
        <taxon>Kickxellales</taxon>
        <taxon>Kickxellaceae</taxon>
        <taxon>Coemansia</taxon>
    </lineage>
</organism>
<evidence type="ECO:0000256" key="3">
    <source>
        <dbReference type="ARBA" id="ARBA00022664"/>
    </source>
</evidence>
<feature type="region of interest" description="Disordered" evidence="10">
    <location>
        <begin position="124"/>
        <end position="151"/>
    </location>
</feature>
<evidence type="ECO:0000256" key="5">
    <source>
        <dbReference type="ARBA" id="ARBA00022737"/>
    </source>
</evidence>
<feature type="compositionally biased region" description="Polar residues" evidence="10">
    <location>
        <begin position="1"/>
        <end position="15"/>
    </location>
</feature>
<dbReference type="GO" id="GO:0000398">
    <property type="term" value="P:mRNA splicing, via spliceosome"/>
    <property type="evidence" value="ECO:0007669"/>
    <property type="project" value="InterPro"/>
</dbReference>
<dbReference type="GO" id="GO:0003729">
    <property type="term" value="F:mRNA binding"/>
    <property type="evidence" value="ECO:0007669"/>
    <property type="project" value="TreeGrafter"/>
</dbReference>
<sequence length="554" mass="61505">MDALNQYRSDTSASESDGEEPRKYASPVVRQYKVNTAPDIAGYVSGQHEVSNYIAPGQNTMQFNIPYKDLAQPLVGPVDAEGEFGSKIHNLASGTAEAQAVDEQTFRKQERMFRQRGIAADPSINASGEMVGTQDAAHNRSKRRRKAKGDVQVVSGENAYQGPWAGFEDDTKGQISGPTAEQLEEYEERMRQQEGPAGPTGPSKRAKGVMGYTAGQEERTLFHGKSERDYQGRTYMHVPAEQRGEPASKCFVPKRLVREWKAHTGGVSAIRFIPDSGHLLLSSGMDGLVKLFDMQTSLQQVRTFIGHAKAVRDISFASDGRTFVSSSYDTFSKVWDTETGACKHRLAAGGAVPYVARFHPDNPHAIIVGQGDRKIVEWDTRANEVVQEYNQHQGAVNSLTFFDEGRRFVSTSDDKSMRVWEYGIPVPIKLVADPAMHSVPAVALHPEGRWLVGQSMDNRLVVYSSGDRFRPHRRKQFKGHATAGFACQPAVSHDGGIVVSGDAEGRVWCWDWQTTRILESWRAHDKVAICAAWHPREASRVATCSWDGTIKYWE</sequence>
<evidence type="ECO:0000313" key="12">
    <source>
        <dbReference type="Proteomes" id="UP001139887"/>
    </source>
</evidence>
<dbReference type="Pfam" id="PF00400">
    <property type="entry name" value="WD40"/>
    <property type="match status" value="4"/>
</dbReference>
<feature type="repeat" description="WD" evidence="9">
    <location>
        <begin position="521"/>
        <end position="554"/>
    </location>
</feature>
<dbReference type="InterPro" id="IPR036322">
    <property type="entry name" value="WD40_repeat_dom_sf"/>
</dbReference>
<keyword evidence="5" id="KW-0677">Repeat</keyword>
<dbReference type="PANTHER" id="PTHR43979:SF1">
    <property type="entry name" value="PRE-MRNA-PROCESSING FACTOR 17"/>
    <property type="match status" value="1"/>
</dbReference>
<evidence type="ECO:0000256" key="6">
    <source>
        <dbReference type="ARBA" id="ARBA00023187"/>
    </source>
</evidence>
<keyword evidence="3" id="KW-0507">mRNA processing</keyword>